<keyword evidence="2" id="KW-1185">Reference proteome</keyword>
<dbReference type="AlphaFoldDB" id="A0A4P2VHU3"/>
<dbReference type="EMBL" id="AP019368">
    <property type="protein sequence ID" value="BBH51908.1"/>
    <property type="molecule type" value="Genomic_DNA"/>
</dbReference>
<protein>
    <recommendedName>
        <fullName evidence="3">YkgJ family cysteine cluster protein</fullName>
    </recommendedName>
</protein>
<reference evidence="1 2" key="1">
    <citation type="submission" date="2018-12" db="EMBL/GenBank/DDBJ databases">
        <title>Rubrispira sanarue gen. nov., sp., nov., a member of the order Silvanigrellales, isolated from a brackish lake in Hamamatsu Japan.</title>
        <authorList>
            <person name="Maejima Y."/>
            <person name="Iino T."/>
            <person name="Muraguchi Y."/>
            <person name="Fukuda K."/>
            <person name="Nojiri H."/>
            <person name="Ohkuma M."/>
            <person name="Moriuchi R."/>
            <person name="Dohra H."/>
            <person name="Kimbara K."/>
            <person name="Shintani M."/>
        </authorList>
    </citation>
    <scope>NUCLEOTIDE SEQUENCE [LARGE SCALE GENOMIC DNA]</scope>
    <source>
        <strain evidence="1 2">RF1110005</strain>
    </source>
</reference>
<organism evidence="1 2">
    <name type="scientific">Fluviispira sanaruensis</name>
    <dbReference type="NCBI Taxonomy" id="2493639"/>
    <lineage>
        <taxon>Bacteria</taxon>
        <taxon>Pseudomonadati</taxon>
        <taxon>Bdellovibrionota</taxon>
        <taxon>Oligoflexia</taxon>
        <taxon>Silvanigrellales</taxon>
        <taxon>Silvanigrellaceae</taxon>
        <taxon>Fluviispira</taxon>
    </lineage>
</organism>
<accession>A0A4P2VHU3</accession>
<name>A0A4P2VHU3_FLUSA</name>
<sequence>MNNCLAKELQPLVNLQENSSNFFNKFQDKFFNNMQCKSGCSKCCYVDISIFEVEAKSIIEWVKFLTPNKKKELLTTLESSASPEKQNTLGKKNKPCSFLRNDICTIYEVRPTICRTQGLPLQYKVSDVKNQVQLAVDVCPLNFTEENSLPDRADWLDLDRLNALQSIAENFYQKNKKTDLENAINLKNKQGRVTLKKLEQFLLNALKSNSI</sequence>
<proteinExistence type="predicted"/>
<dbReference type="KEGG" id="sbf:JCM31447_03330"/>
<dbReference type="RefSeq" id="WP_130605890.1">
    <property type="nucleotide sequence ID" value="NZ_AP019368.1"/>
</dbReference>
<dbReference type="Pfam" id="PF03692">
    <property type="entry name" value="CxxCxxCC"/>
    <property type="match status" value="1"/>
</dbReference>
<evidence type="ECO:0008006" key="3">
    <source>
        <dbReference type="Google" id="ProtNLM"/>
    </source>
</evidence>
<dbReference type="OrthoDB" id="9810361at2"/>
<dbReference type="Proteomes" id="UP000291236">
    <property type="component" value="Chromosome"/>
</dbReference>
<dbReference type="InterPro" id="IPR005358">
    <property type="entry name" value="Puta_zinc/iron-chelating_dom"/>
</dbReference>
<evidence type="ECO:0000313" key="1">
    <source>
        <dbReference type="EMBL" id="BBH51908.1"/>
    </source>
</evidence>
<gene>
    <name evidence="1" type="ORF">JCM31447_03330</name>
</gene>
<evidence type="ECO:0000313" key="2">
    <source>
        <dbReference type="Proteomes" id="UP000291236"/>
    </source>
</evidence>